<name>A0A2P6RJX9_ROSCH</name>
<feature type="compositionally biased region" description="Polar residues" evidence="1">
    <location>
        <begin position="99"/>
        <end position="109"/>
    </location>
</feature>
<organism evidence="2 3">
    <name type="scientific">Rosa chinensis</name>
    <name type="common">China rose</name>
    <dbReference type="NCBI Taxonomy" id="74649"/>
    <lineage>
        <taxon>Eukaryota</taxon>
        <taxon>Viridiplantae</taxon>
        <taxon>Streptophyta</taxon>
        <taxon>Embryophyta</taxon>
        <taxon>Tracheophyta</taxon>
        <taxon>Spermatophyta</taxon>
        <taxon>Magnoliopsida</taxon>
        <taxon>eudicotyledons</taxon>
        <taxon>Gunneridae</taxon>
        <taxon>Pentapetalae</taxon>
        <taxon>rosids</taxon>
        <taxon>fabids</taxon>
        <taxon>Rosales</taxon>
        <taxon>Rosaceae</taxon>
        <taxon>Rosoideae</taxon>
        <taxon>Rosoideae incertae sedis</taxon>
        <taxon>Rosa</taxon>
    </lineage>
</organism>
<evidence type="ECO:0000256" key="1">
    <source>
        <dbReference type="SAM" id="MobiDB-lite"/>
    </source>
</evidence>
<feature type="region of interest" description="Disordered" evidence="1">
    <location>
        <begin position="66"/>
        <end position="109"/>
    </location>
</feature>
<reference evidence="2 3" key="1">
    <citation type="journal article" date="2018" name="Nat. Genet.">
        <title>The Rosa genome provides new insights in the design of modern roses.</title>
        <authorList>
            <person name="Bendahmane M."/>
        </authorList>
    </citation>
    <scope>NUCLEOTIDE SEQUENCE [LARGE SCALE GENOMIC DNA]</scope>
    <source>
        <strain evidence="3">cv. Old Blush</strain>
    </source>
</reference>
<comment type="caution">
    <text evidence="2">The sequence shown here is derived from an EMBL/GenBank/DDBJ whole genome shotgun (WGS) entry which is preliminary data.</text>
</comment>
<dbReference type="Gramene" id="PRQ46717">
    <property type="protein sequence ID" value="PRQ46717"/>
    <property type="gene ID" value="RchiOBHm_Chr2g0092011"/>
</dbReference>
<evidence type="ECO:0000313" key="3">
    <source>
        <dbReference type="Proteomes" id="UP000238479"/>
    </source>
</evidence>
<protein>
    <submittedName>
        <fullName evidence="2">Uncharacterized protein</fullName>
    </submittedName>
</protein>
<evidence type="ECO:0000313" key="2">
    <source>
        <dbReference type="EMBL" id="PRQ46717.1"/>
    </source>
</evidence>
<proteinExistence type="predicted"/>
<dbReference type="Proteomes" id="UP000238479">
    <property type="component" value="Chromosome 2"/>
</dbReference>
<sequence>MHAKRKREDGEIIYIKIASGQNYILIFVDYREEEEEEGTVIIINGSSSSPLESLLLKLEEEEEVVSHRTRRTIAPGPFSPGNPSPWSQQHTTSARHNKSGPTATRSRVH</sequence>
<keyword evidence="3" id="KW-1185">Reference proteome</keyword>
<dbReference type="EMBL" id="PDCK01000040">
    <property type="protein sequence ID" value="PRQ46717.1"/>
    <property type="molecule type" value="Genomic_DNA"/>
</dbReference>
<gene>
    <name evidence="2" type="ORF">RchiOBHm_Chr2g0092011</name>
</gene>
<dbReference type="AlphaFoldDB" id="A0A2P6RJX9"/>
<accession>A0A2P6RJX9</accession>